<keyword evidence="4" id="KW-1185">Reference proteome</keyword>
<evidence type="ECO:0000313" key="4">
    <source>
        <dbReference type="Proteomes" id="UP000002630"/>
    </source>
</evidence>
<dbReference type="AlphaFoldDB" id="D7FVX0"/>
<evidence type="ECO:0000256" key="1">
    <source>
        <dbReference type="SAM" id="Coils"/>
    </source>
</evidence>
<protein>
    <recommendedName>
        <fullName evidence="5">DUF1995 domain-containing protein</fullName>
    </recommendedName>
</protein>
<feature type="region of interest" description="Disordered" evidence="2">
    <location>
        <begin position="265"/>
        <end position="312"/>
    </location>
</feature>
<feature type="region of interest" description="Disordered" evidence="2">
    <location>
        <begin position="60"/>
        <end position="83"/>
    </location>
</feature>
<dbReference type="EMBL" id="FN648486">
    <property type="protein sequence ID" value="CBJ25490.1"/>
    <property type="molecule type" value="Genomic_DNA"/>
</dbReference>
<dbReference type="OrthoDB" id="10511966at2759"/>
<feature type="region of interest" description="Disordered" evidence="2">
    <location>
        <begin position="181"/>
        <end position="245"/>
    </location>
</feature>
<name>D7FVX0_ECTSI</name>
<organism evidence="3 4">
    <name type="scientific">Ectocarpus siliculosus</name>
    <name type="common">Brown alga</name>
    <name type="synonym">Conferva siliculosa</name>
    <dbReference type="NCBI Taxonomy" id="2880"/>
    <lineage>
        <taxon>Eukaryota</taxon>
        <taxon>Sar</taxon>
        <taxon>Stramenopiles</taxon>
        <taxon>Ochrophyta</taxon>
        <taxon>PX clade</taxon>
        <taxon>Phaeophyceae</taxon>
        <taxon>Ectocarpales</taxon>
        <taxon>Ectocarpaceae</taxon>
        <taxon>Ectocarpus</taxon>
    </lineage>
</organism>
<evidence type="ECO:0008006" key="5">
    <source>
        <dbReference type="Google" id="ProtNLM"/>
    </source>
</evidence>
<accession>D7FVX0</accession>
<keyword evidence="1" id="KW-0175">Coiled coil</keyword>
<dbReference type="eggNOG" id="ENOG502SCME">
    <property type="taxonomic scope" value="Eukaryota"/>
</dbReference>
<sequence>MERKSSGRVRQPVVTMLASRKALVVRRRRRSRFTKGAFLLVAVCAAESQQRAHAFISAPSGVHASRGAAKRSSPRLQAEPSEEDDYSRLVRRINRLERVVSDQNAEVEELRSSMEHMRMIIEIQARIDSCLVGEDGEDGLLLSSDLAGDTGREPDPWLVKQAIRLLRIRHRVLRAWEFDGEGLENNNEGDEHAGGETTVGSPPRRSGSGSSDSGRKPSGGGGAGGGGDEARRRRRRNRMRTRDGRAFGFDNDEFFEYSMYDDTPAAGSGARGEGVPGDGGGGGESESRRDGGEFEARLEKQRPPKTNQDAADAAGAGVVAALMEGRRRLIVEVDDSQLRYNSPDFCHEAMAEFVELLVLPLTTALENLKAMVLDAPASLQVVSLSDAKVAKKDRVVALVAPENWTGKKGRHLKRVLAEAHDAAIILINPIDADKFLQHPSLDLDSEADRGTGAGGGQPTGEALLLERLGKSVWAKEEALAAEALAAAASATAAASSVSGPVDVVDGSSGAGDKANNTGVAGAAGAELSSEDASVFDETSAVGAAAAAEIGVRAAERALARAALKMGASAASGGLDWGDLDIGYRDSTEWEEMEDERLSDEAAAAALAAWSEEEEEEGEGSLREKELRWGEGEVGEWDGEADEAAEMAALAVTLRQYPDAWEAFVDLHDGVGFRLCGTWDREPPRSAVKTVVMDHILRIIMD</sequence>
<proteinExistence type="predicted"/>
<feature type="compositionally biased region" description="Gly residues" evidence="2">
    <location>
        <begin position="217"/>
        <end position="227"/>
    </location>
</feature>
<dbReference type="Proteomes" id="UP000002630">
    <property type="component" value="Linkage Group LG02"/>
</dbReference>
<feature type="compositionally biased region" description="Low complexity" evidence="2">
    <location>
        <begin position="200"/>
        <end position="212"/>
    </location>
</feature>
<reference evidence="3 4" key="1">
    <citation type="journal article" date="2010" name="Nature">
        <title>The Ectocarpus genome and the independent evolution of multicellularity in brown algae.</title>
        <authorList>
            <person name="Cock J.M."/>
            <person name="Sterck L."/>
            <person name="Rouze P."/>
            <person name="Scornet D."/>
            <person name="Allen A.E."/>
            <person name="Amoutzias G."/>
            <person name="Anthouard V."/>
            <person name="Artiguenave F."/>
            <person name="Aury J.M."/>
            <person name="Badger J.H."/>
            <person name="Beszteri B."/>
            <person name="Billiau K."/>
            <person name="Bonnet E."/>
            <person name="Bothwell J.H."/>
            <person name="Bowler C."/>
            <person name="Boyen C."/>
            <person name="Brownlee C."/>
            <person name="Carrano C.J."/>
            <person name="Charrier B."/>
            <person name="Cho G.Y."/>
            <person name="Coelho S.M."/>
            <person name="Collen J."/>
            <person name="Corre E."/>
            <person name="Da Silva C."/>
            <person name="Delage L."/>
            <person name="Delaroque N."/>
            <person name="Dittami S.M."/>
            <person name="Doulbeau S."/>
            <person name="Elias M."/>
            <person name="Farnham G."/>
            <person name="Gachon C.M."/>
            <person name="Gschloessl B."/>
            <person name="Heesch S."/>
            <person name="Jabbari K."/>
            <person name="Jubin C."/>
            <person name="Kawai H."/>
            <person name="Kimura K."/>
            <person name="Kloareg B."/>
            <person name="Kupper F.C."/>
            <person name="Lang D."/>
            <person name="Le Bail A."/>
            <person name="Leblanc C."/>
            <person name="Lerouge P."/>
            <person name="Lohr M."/>
            <person name="Lopez P.J."/>
            <person name="Martens C."/>
            <person name="Maumus F."/>
            <person name="Michel G."/>
            <person name="Miranda-Saavedra D."/>
            <person name="Morales J."/>
            <person name="Moreau H."/>
            <person name="Motomura T."/>
            <person name="Nagasato C."/>
            <person name="Napoli C.A."/>
            <person name="Nelson D.R."/>
            <person name="Nyvall-Collen P."/>
            <person name="Peters A.F."/>
            <person name="Pommier C."/>
            <person name="Potin P."/>
            <person name="Poulain J."/>
            <person name="Quesneville H."/>
            <person name="Read B."/>
            <person name="Rensing S.A."/>
            <person name="Ritter A."/>
            <person name="Rousvoal S."/>
            <person name="Samanta M."/>
            <person name="Samson G."/>
            <person name="Schroeder D.C."/>
            <person name="Segurens B."/>
            <person name="Strittmatter M."/>
            <person name="Tonon T."/>
            <person name="Tregear J.W."/>
            <person name="Valentin K."/>
            <person name="von Dassow P."/>
            <person name="Yamagishi T."/>
            <person name="Van de Peer Y."/>
            <person name="Wincker P."/>
        </authorList>
    </citation>
    <scope>NUCLEOTIDE SEQUENCE [LARGE SCALE GENOMIC DNA]</scope>
    <source>
        <strain evidence="4">Ec32 / CCAP1310/4</strain>
    </source>
</reference>
<dbReference type="InParanoid" id="D7FVX0"/>
<feature type="coiled-coil region" evidence="1">
    <location>
        <begin position="86"/>
        <end position="113"/>
    </location>
</feature>
<gene>
    <name evidence="3" type="ORF">Esi_0003_0084</name>
</gene>
<feature type="compositionally biased region" description="Gly residues" evidence="2">
    <location>
        <begin position="269"/>
        <end position="284"/>
    </location>
</feature>
<dbReference type="EMBL" id="FN649727">
    <property type="protein sequence ID" value="CBJ25490.1"/>
    <property type="molecule type" value="Genomic_DNA"/>
</dbReference>
<feature type="compositionally biased region" description="Basic and acidic residues" evidence="2">
    <location>
        <begin position="285"/>
        <end position="302"/>
    </location>
</feature>
<evidence type="ECO:0000256" key="2">
    <source>
        <dbReference type="SAM" id="MobiDB-lite"/>
    </source>
</evidence>
<evidence type="ECO:0000313" key="3">
    <source>
        <dbReference type="EMBL" id="CBJ25490.1"/>
    </source>
</evidence>